<evidence type="ECO:0000313" key="2">
    <source>
        <dbReference type="EMBL" id="MBI3539437.1"/>
    </source>
</evidence>
<dbReference type="Proteomes" id="UP000807850">
    <property type="component" value="Unassembled WGS sequence"/>
</dbReference>
<feature type="non-terminal residue" evidence="2">
    <location>
        <position position="1"/>
    </location>
</feature>
<accession>A0A9D6QIJ2</accession>
<dbReference type="InterPro" id="IPR026444">
    <property type="entry name" value="Secre_tail"/>
</dbReference>
<gene>
    <name evidence="2" type="ORF">HY076_04110</name>
</gene>
<comment type="caution">
    <text evidence="2">The sequence shown here is derived from an EMBL/GenBank/DDBJ whole genome shotgun (WGS) entry which is preliminary data.</text>
</comment>
<evidence type="ECO:0000313" key="3">
    <source>
        <dbReference type="Proteomes" id="UP000807850"/>
    </source>
</evidence>
<dbReference type="Pfam" id="PF13860">
    <property type="entry name" value="FlgD_ig"/>
    <property type="match status" value="1"/>
</dbReference>
<protein>
    <submittedName>
        <fullName evidence="2">T9SS type A sorting domain-containing protein</fullName>
    </submittedName>
</protein>
<dbReference type="EMBL" id="JACQAY010000126">
    <property type="protein sequence ID" value="MBI3539437.1"/>
    <property type="molecule type" value="Genomic_DNA"/>
</dbReference>
<dbReference type="InterPro" id="IPR025965">
    <property type="entry name" value="FlgD/Vpr_Ig-like"/>
</dbReference>
<reference evidence="2" key="1">
    <citation type="submission" date="2020-07" db="EMBL/GenBank/DDBJ databases">
        <title>Huge and variable diversity of episymbiotic CPR bacteria and DPANN archaea in groundwater ecosystems.</title>
        <authorList>
            <person name="He C.Y."/>
            <person name="Keren R."/>
            <person name="Whittaker M."/>
            <person name="Farag I.F."/>
            <person name="Doudna J."/>
            <person name="Cate J.H.D."/>
            <person name="Banfield J.F."/>
        </authorList>
    </citation>
    <scope>NUCLEOTIDE SEQUENCE</scope>
    <source>
        <strain evidence="2">NC_groundwater_928_Pr1_S-0.2um_72_17</strain>
    </source>
</reference>
<feature type="domain" description="FlgD/Vpr Ig-like" evidence="1">
    <location>
        <begin position="329"/>
        <end position="387"/>
    </location>
</feature>
<name>A0A9D6QIJ2_UNCEI</name>
<evidence type="ECO:0000259" key="1">
    <source>
        <dbReference type="Pfam" id="PF13860"/>
    </source>
</evidence>
<dbReference type="NCBIfam" id="TIGR04183">
    <property type="entry name" value="Por_Secre_tail"/>
    <property type="match status" value="1"/>
</dbReference>
<dbReference type="Gene3D" id="2.60.40.4070">
    <property type="match status" value="1"/>
</dbReference>
<proteinExistence type="predicted"/>
<sequence length="405" mass="42841">PGRYGAHNGWHARGDQDITQSLQTVIGTSNDWGVYAHGGQPGTIWDMFGVKASESSTTGSSIGSRSQTGFATGLMAGKGNTNGPTGDMLRQYYRIILGLTGDLGAGNVGPYNDRGDNDVGLLNDFADDSKPGTTAPRFVWFEGRAFIEGQVTGGTAGHPTFPPTFFGAGLASGDYRSYAANTNDVPDLIPNAPTVTSGQIYGVLSNCNIQNDVLTLQGTFGAAMAAKYENSATNPNPKIASIYAPATGGGAHPHISLVDGFRIQSLGSRNSLQSLGAIDYYAQVITNLYASLNCLLSGGAPVGVGDNPNNALVNFLALRSENPFRSGAAKITFGITKKEKVELKVYDVTGRLVKTLANREFDPGSHDLFWDGSNDDGQLVSKGVYFYQLRTPSYVSQKKLAVLKN</sequence>
<organism evidence="2 3">
    <name type="scientific">Eiseniibacteriota bacterium</name>
    <dbReference type="NCBI Taxonomy" id="2212470"/>
    <lineage>
        <taxon>Bacteria</taxon>
        <taxon>Candidatus Eiseniibacteriota</taxon>
    </lineage>
</organism>
<dbReference type="AlphaFoldDB" id="A0A9D6QIJ2"/>